<evidence type="ECO:0000256" key="1">
    <source>
        <dbReference type="ARBA" id="ARBA00010923"/>
    </source>
</evidence>
<dbReference type="EC" id="3.1.21.-" evidence="5"/>
<keyword evidence="2" id="KW-0680">Restriction system</keyword>
<evidence type="ECO:0000256" key="2">
    <source>
        <dbReference type="ARBA" id="ARBA00022747"/>
    </source>
</evidence>
<keyword evidence="5" id="KW-0378">Hydrolase</keyword>
<evidence type="ECO:0000313" key="6">
    <source>
        <dbReference type="Proteomes" id="UP001576708"/>
    </source>
</evidence>
<feature type="domain" description="Type I restriction modification DNA specificity" evidence="4">
    <location>
        <begin position="191"/>
        <end position="367"/>
    </location>
</feature>
<keyword evidence="5" id="KW-0540">Nuclease</keyword>
<dbReference type="InterPro" id="IPR000055">
    <property type="entry name" value="Restrct_endonuc_typeI_TRD"/>
</dbReference>
<sequence>MTDKQTVKFGDICREVKLTTKDPIADGYERYIGLEHLDSGSLKIKRWGMIAEDNPSFTRVFKKGQILFGKRRPYLKKAGIAEFDGICSGDIIVIEPLAKAKGSNILPLILQTEQFWSWAVKTSTGSLSPRTKYKELSNFEIPSQDSSDIRRLLNAFDLAQCSLNLTNECLDSLKTLFHGFLLDSLSPKPHWVSVRLTDLGEVKGGRQRAPQHMDGEDIIQYLRPANIKRGKINLEDVLEMNFTPAEQDVYMLQSGDVLLVEGGEAEDVGDSAYFNLTGKYCFQNTLIRVRAYPEKISPRHLYWLLSFAHRSGGFLGIAAGTKIKHIGTKNTGSLSVSLPPESELNKICSALDVFENTLMALELKKNQVALVGRNLSSKIFN</sequence>
<evidence type="ECO:0000256" key="3">
    <source>
        <dbReference type="ARBA" id="ARBA00023125"/>
    </source>
</evidence>
<keyword evidence="5" id="KW-0255">Endonuclease</keyword>
<dbReference type="GO" id="GO:0016787">
    <property type="term" value="F:hydrolase activity"/>
    <property type="evidence" value="ECO:0007669"/>
    <property type="project" value="UniProtKB-KW"/>
</dbReference>
<reference evidence="5 6" key="1">
    <citation type="submission" date="2024-09" db="EMBL/GenBank/DDBJ databases">
        <authorList>
            <person name="Zhang Y."/>
        </authorList>
    </citation>
    <scope>NUCLEOTIDE SEQUENCE [LARGE SCALE GENOMIC DNA]</scope>
    <source>
        <strain evidence="5 6">ZJ318</strain>
    </source>
</reference>
<dbReference type="InterPro" id="IPR052021">
    <property type="entry name" value="Type-I_RS_S_subunit"/>
</dbReference>
<dbReference type="GO" id="GO:0004519">
    <property type="term" value="F:endonuclease activity"/>
    <property type="evidence" value="ECO:0007669"/>
    <property type="project" value="UniProtKB-KW"/>
</dbReference>
<dbReference type="SUPFAM" id="SSF116734">
    <property type="entry name" value="DNA methylase specificity domain"/>
    <property type="match status" value="2"/>
</dbReference>
<dbReference type="Pfam" id="PF01420">
    <property type="entry name" value="Methylase_S"/>
    <property type="match status" value="1"/>
</dbReference>
<evidence type="ECO:0000259" key="4">
    <source>
        <dbReference type="Pfam" id="PF01420"/>
    </source>
</evidence>
<proteinExistence type="inferred from homology"/>
<name>A0ABV4VPD4_9GAMM</name>
<dbReference type="InterPro" id="IPR044946">
    <property type="entry name" value="Restrct_endonuc_typeI_TRD_sf"/>
</dbReference>
<keyword evidence="3" id="KW-0238">DNA-binding</keyword>
<dbReference type="Gene3D" id="3.90.220.20">
    <property type="entry name" value="DNA methylase specificity domains"/>
    <property type="match status" value="2"/>
</dbReference>
<dbReference type="Proteomes" id="UP001576708">
    <property type="component" value="Unassembled WGS sequence"/>
</dbReference>
<dbReference type="PANTHER" id="PTHR30408:SF12">
    <property type="entry name" value="TYPE I RESTRICTION ENZYME MJAVIII SPECIFICITY SUBUNIT"/>
    <property type="match status" value="1"/>
</dbReference>
<accession>A0ABV4VPD4</accession>
<organism evidence="5 6">
    <name type="scientific">Shewanella mangrovisoli</name>
    <dbReference type="NCBI Taxonomy" id="2864211"/>
    <lineage>
        <taxon>Bacteria</taxon>
        <taxon>Pseudomonadati</taxon>
        <taxon>Pseudomonadota</taxon>
        <taxon>Gammaproteobacteria</taxon>
        <taxon>Alteromonadales</taxon>
        <taxon>Shewanellaceae</taxon>
        <taxon>Shewanella</taxon>
    </lineage>
</organism>
<dbReference type="EMBL" id="JBHFGU010000011">
    <property type="protein sequence ID" value="MFB2622174.1"/>
    <property type="molecule type" value="Genomic_DNA"/>
</dbReference>
<evidence type="ECO:0000313" key="5">
    <source>
        <dbReference type="EMBL" id="MFB2622174.1"/>
    </source>
</evidence>
<dbReference type="PANTHER" id="PTHR30408">
    <property type="entry name" value="TYPE-1 RESTRICTION ENZYME ECOKI SPECIFICITY PROTEIN"/>
    <property type="match status" value="1"/>
</dbReference>
<comment type="similarity">
    <text evidence="1">Belongs to the type-I restriction system S methylase family.</text>
</comment>
<comment type="caution">
    <text evidence="5">The sequence shown here is derived from an EMBL/GenBank/DDBJ whole genome shotgun (WGS) entry which is preliminary data.</text>
</comment>
<keyword evidence="6" id="KW-1185">Reference proteome</keyword>
<dbReference type="RefSeq" id="WP_186265192.1">
    <property type="nucleotide sequence ID" value="NZ_JBCATE010000011.1"/>
</dbReference>
<gene>
    <name evidence="5" type="ORF">ACE02W_20350</name>
</gene>
<protein>
    <submittedName>
        <fullName evidence="5">Restriction endonuclease subunit S</fullName>
        <ecNumber evidence="5">3.1.21.-</ecNumber>
    </submittedName>
</protein>